<evidence type="ECO:0000313" key="2">
    <source>
        <dbReference type="EMBL" id="GAA2070108.1"/>
    </source>
</evidence>
<keyword evidence="3" id="KW-1185">Reference proteome</keyword>
<name>A0ABN2VRL6_9ACTN</name>
<proteinExistence type="predicted"/>
<evidence type="ECO:0000313" key="3">
    <source>
        <dbReference type="Proteomes" id="UP001501480"/>
    </source>
</evidence>
<evidence type="ECO:0000256" key="1">
    <source>
        <dbReference type="SAM" id="MobiDB-lite"/>
    </source>
</evidence>
<organism evidence="2 3">
    <name type="scientific">Aeromicrobium halocynthiae</name>
    <dbReference type="NCBI Taxonomy" id="560557"/>
    <lineage>
        <taxon>Bacteria</taxon>
        <taxon>Bacillati</taxon>
        <taxon>Actinomycetota</taxon>
        <taxon>Actinomycetes</taxon>
        <taxon>Propionibacteriales</taxon>
        <taxon>Nocardioidaceae</taxon>
        <taxon>Aeromicrobium</taxon>
    </lineage>
</organism>
<feature type="region of interest" description="Disordered" evidence="1">
    <location>
        <begin position="1"/>
        <end position="23"/>
    </location>
</feature>
<comment type="caution">
    <text evidence="2">The sequence shown here is derived from an EMBL/GenBank/DDBJ whole genome shotgun (WGS) entry which is preliminary data.</text>
</comment>
<reference evidence="2 3" key="1">
    <citation type="journal article" date="2019" name="Int. J. Syst. Evol. Microbiol.">
        <title>The Global Catalogue of Microorganisms (GCM) 10K type strain sequencing project: providing services to taxonomists for standard genome sequencing and annotation.</title>
        <authorList>
            <consortium name="The Broad Institute Genomics Platform"/>
            <consortium name="The Broad Institute Genome Sequencing Center for Infectious Disease"/>
            <person name="Wu L."/>
            <person name="Ma J."/>
        </authorList>
    </citation>
    <scope>NUCLEOTIDE SEQUENCE [LARGE SCALE GENOMIC DNA]</scope>
    <source>
        <strain evidence="2 3">JCM 15749</strain>
    </source>
</reference>
<protein>
    <submittedName>
        <fullName evidence="2">Uncharacterized protein</fullName>
    </submittedName>
</protein>
<dbReference type="Proteomes" id="UP001501480">
    <property type="component" value="Unassembled WGS sequence"/>
</dbReference>
<accession>A0ABN2VRL6</accession>
<gene>
    <name evidence="2" type="ORF">GCM10009821_03740</name>
</gene>
<dbReference type="EMBL" id="BAAAPY010000001">
    <property type="protein sequence ID" value="GAA2070108.1"/>
    <property type="molecule type" value="Genomic_DNA"/>
</dbReference>
<feature type="compositionally biased region" description="Polar residues" evidence="1">
    <location>
        <begin position="1"/>
        <end position="13"/>
    </location>
</feature>
<sequence length="88" mass="8466">MNEVPTASETACGQLTDVRGPVRSRRAWMSPAMPAGDTSCAGGAGVAVGLGVGLGLVVGVGEDVGLALGVAGAATDGVDDVESLPARS</sequence>